<protein>
    <submittedName>
        <fullName evidence="1">Uncharacterized protein</fullName>
    </submittedName>
</protein>
<reference evidence="1 2" key="1">
    <citation type="journal article" date="2014" name="Genome Biol. Evol.">
        <title>The genome of the myxosporean Thelohanellus kitauei shows adaptations to nutrient acquisition within its fish host.</title>
        <authorList>
            <person name="Yang Y."/>
            <person name="Xiong J."/>
            <person name="Zhou Z."/>
            <person name="Huo F."/>
            <person name="Miao W."/>
            <person name="Ran C."/>
            <person name="Liu Y."/>
            <person name="Zhang J."/>
            <person name="Feng J."/>
            <person name="Wang M."/>
            <person name="Wang M."/>
            <person name="Wang L."/>
            <person name="Yao B."/>
        </authorList>
    </citation>
    <scope>NUCLEOTIDE SEQUENCE [LARGE SCALE GENOMIC DNA]</scope>
    <source>
        <strain evidence="1">Wuqing</strain>
    </source>
</reference>
<name>A0A0C2NDQ6_THEKT</name>
<accession>A0A0C2NDQ6</accession>
<dbReference type="Proteomes" id="UP000031668">
    <property type="component" value="Unassembled WGS sequence"/>
</dbReference>
<organism evidence="1 2">
    <name type="scientific">Thelohanellus kitauei</name>
    <name type="common">Myxosporean</name>
    <dbReference type="NCBI Taxonomy" id="669202"/>
    <lineage>
        <taxon>Eukaryota</taxon>
        <taxon>Metazoa</taxon>
        <taxon>Cnidaria</taxon>
        <taxon>Myxozoa</taxon>
        <taxon>Myxosporea</taxon>
        <taxon>Bivalvulida</taxon>
        <taxon>Platysporina</taxon>
        <taxon>Myxobolidae</taxon>
        <taxon>Thelohanellus</taxon>
    </lineage>
</organism>
<dbReference type="EMBL" id="JWZT01001394">
    <property type="protein sequence ID" value="KII72092.1"/>
    <property type="molecule type" value="Genomic_DNA"/>
</dbReference>
<proteinExistence type="predicted"/>
<keyword evidence="2" id="KW-1185">Reference proteome</keyword>
<evidence type="ECO:0000313" key="2">
    <source>
        <dbReference type="Proteomes" id="UP000031668"/>
    </source>
</evidence>
<evidence type="ECO:0000313" key="1">
    <source>
        <dbReference type="EMBL" id="KII72092.1"/>
    </source>
</evidence>
<sequence>MSKNINEYSENGFDIKFEREHKIRIGVILETLLENENKIENDCIANSQTTPRQEMPNLKLHEEERLETAKVYYIISLAKSLKPRECYKSVIISKCSRPEVGNS</sequence>
<dbReference type="AlphaFoldDB" id="A0A0C2NDQ6"/>
<gene>
    <name evidence="1" type="ORF">RF11_02996</name>
</gene>
<comment type="caution">
    <text evidence="1">The sequence shown here is derived from an EMBL/GenBank/DDBJ whole genome shotgun (WGS) entry which is preliminary data.</text>
</comment>